<comment type="caution">
    <text evidence="3">The sequence shown here is derived from an EMBL/GenBank/DDBJ whole genome shotgun (WGS) entry which is preliminary data.</text>
</comment>
<organism evidence="3 4">
    <name type="scientific">Apiotrichum porosum</name>
    <dbReference type="NCBI Taxonomy" id="105984"/>
    <lineage>
        <taxon>Eukaryota</taxon>
        <taxon>Fungi</taxon>
        <taxon>Dikarya</taxon>
        <taxon>Basidiomycota</taxon>
        <taxon>Agaricomycotina</taxon>
        <taxon>Tremellomycetes</taxon>
        <taxon>Trichosporonales</taxon>
        <taxon>Trichosporonaceae</taxon>
        <taxon>Apiotrichum</taxon>
    </lineage>
</organism>
<feature type="region of interest" description="Disordered" evidence="1">
    <location>
        <begin position="257"/>
        <end position="290"/>
    </location>
</feature>
<feature type="region of interest" description="Disordered" evidence="1">
    <location>
        <begin position="34"/>
        <end position="59"/>
    </location>
</feature>
<keyword evidence="4" id="KW-1185">Reference proteome</keyword>
<dbReference type="RefSeq" id="XP_028476576.1">
    <property type="nucleotide sequence ID" value="XM_028622683.1"/>
</dbReference>
<accession>A0A427XU14</accession>
<dbReference type="PANTHER" id="PTHR11538">
    <property type="entry name" value="PHENYLALANYL-TRNA SYNTHETASE"/>
    <property type="match status" value="1"/>
</dbReference>
<proteinExistence type="predicted"/>
<evidence type="ECO:0000259" key="2">
    <source>
        <dbReference type="Pfam" id="PF10354"/>
    </source>
</evidence>
<dbReference type="PANTHER" id="PTHR11538:SF26">
    <property type="entry name" value="FERREDOXIN-FOLD ANTICODON-BINDING DOMAIN-CONTAINING PROTEIN 1"/>
    <property type="match status" value="1"/>
</dbReference>
<evidence type="ECO:0000313" key="4">
    <source>
        <dbReference type="Proteomes" id="UP000279236"/>
    </source>
</evidence>
<dbReference type="Pfam" id="PF10354">
    <property type="entry name" value="BMT5-like"/>
    <property type="match status" value="1"/>
</dbReference>
<dbReference type="GeneID" id="39591854"/>
<dbReference type="InterPro" id="IPR019446">
    <property type="entry name" value="BMT5-like"/>
</dbReference>
<feature type="domain" description="25S rRNA (uridine-N(3))-methyltransferase BMT5-like" evidence="2">
    <location>
        <begin position="124"/>
        <end position="373"/>
    </location>
</feature>
<dbReference type="GO" id="GO:0070475">
    <property type="term" value="P:rRNA base methylation"/>
    <property type="evidence" value="ECO:0007669"/>
    <property type="project" value="InterPro"/>
</dbReference>
<name>A0A427XU14_9TREE</name>
<dbReference type="GO" id="GO:0005737">
    <property type="term" value="C:cytoplasm"/>
    <property type="evidence" value="ECO:0007669"/>
    <property type="project" value="TreeGrafter"/>
</dbReference>
<gene>
    <name evidence="3" type="ORF">EHS24_007311</name>
</gene>
<feature type="compositionally biased region" description="Basic residues" evidence="1">
    <location>
        <begin position="257"/>
        <end position="271"/>
    </location>
</feature>
<protein>
    <recommendedName>
        <fullName evidence="2">25S rRNA (uridine-N(3))-methyltransferase BMT5-like domain-containing protein</fullName>
    </recommendedName>
</protein>
<feature type="compositionally biased region" description="Acidic residues" evidence="1">
    <location>
        <begin position="276"/>
        <end position="290"/>
    </location>
</feature>
<evidence type="ECO:0000256" key="1">
    <source>
        <dbReference type="SAM" id="MobiDB-lite"/>
    </source>
</evidence>
<dbReference type="AlphaFoldDB" id="A0A427XU14"/>
<sequence length="409" mass="43969">MARGSRLQASLDHAKYDAAARAAAAKKAANVAAAAKAKARPRSAAEKKADKKRRQAAAEKEKILAAAQAVRKAKSLQREVGGGEGDVDMKDGADEAEAFDMAAAVKIAFASDATIPIKGDDTVLLLGEANFSFAVALVSRGHSGHLICATAFDSQADTYEKYPDAEAHVELLRSKSVRVAFGVDAGALEKSRDVGKGKRWSRAIFNFPHVGKGITDQDRNVRANQEMLLRTFRSVANVLTEGPSAFPIVIQKKGKKGGANRKMPAVKKRPARAVTPDDDDEVAPSNPFDDDDDAYKVSSASIVPASFTPPNREGSLCITLLSQSPYSLWDLKSLATRPPPVCPGTASAKCTKYRLLRSFEFVPDAWPGYAHRRTIGFKAGVSKAENEEIVGRIGKARTWEFAIAQEDDE</sequence>
<dbReference type="OrthoDB" id="273345at2759"/>
<dbReference type="EMBL" id="RSCE01000005">
    <property type="protein sequence ID" value="RSH82344.1"/>
    <property type="molecule type" value="Genomic_DNA"/>
</dbReference>
<dbReference type="STRING" id="105984.A0A427XU14"/>
<evidence type="ECO:0000313" key="3">
    <source>
        <dbReference type="EMBL" id="RSH82344.1"/>
    </source>
</evidence>
<dbReference type="Proteomes" id="UP000279236">
    <property type="component" value="Unassembled WGS sequence"/>
</dbReference>
<dbReference type="GO" id="GO:0070042">
    <property type="term" value="F:rRNA (uridine-N3-)-methyltransferase activity"/>
    <property type="evidence" value="ECO:0007669"/>
    <property type="project" value="InterPro"/>
</dbReference>
<reference evidence="3 4" key="1">
    <citation type="submission" date="2018-11" db="EMBL/GenBank/DDBJ databases">
        <title>Genome sequence of Apiotrichum porosum DSM 27194.</title>
        <authorList>
            <person name="Aliyu H."/>
            <person name="Gorte O."/>
            <person name="Ochsenreither K."/>
        </authorList>
    </citation>
    <scope>NUCLEOTIDE SEQUENCE [LARGE SCALE GENOMIC DNA]</scope>
    <source>
        <strain evidence="3 4">DSM 27194</strain>
    </source>
</reference>